<gene>
    <name evidence="2" type="ORF">MMOR_52950</name>
</gene>
<evidence type="ECO:0000313" key="2">
    <source>
        <dbReference type="EMBL" id="BBX04359.1"/>
    </source>
</evidence>
<protein>
    <submittedName>
        <fullName evidence="2">Uncharacterized protein</fullName>
    </submittedName>
</protein>
<dbReference type="KEGG" id="mmor:MMOR_52950"/>
<feature type="transmembrane region" description="Helical" evidence="1">
    <location>
        <begin position="107"/>
        <end position="125"/>
    </location>
</feature>
<sequence>MNLRRRWRTPPADVVIEVANADELFYADPSGLLAGARRIDSGMDELVERLLAQRDVGPQQRVILDIASVCSDEEATKVVAAVRRYCDLRLRRANREHDLIWRQGMRSLLSGSFLFVLGIALSFAFTRPGMGEFANDLIGSGVFLVVAWVGLWYPLDLLFIAREQAKREISVLSKMLTMPVVVRAQNRALPAATMAPSPAKQGLPLSLEARFRRFRGPSKSGI</sequence>
<keyword evidence="1" id="KW-0472">Membrane</keyword>
<name>A0AAD1HGQ1_9MYCO</name>
<keyword evidence="1" id="KW-1133">Transmembrane helix</keyword>
<dbReference type="EMBL" id="AP022560">
    <property type="protein sequence ID" value="BBX04359.1"/>
    <property type="molecule type" value="Genomic_DNA"/>
</dbReference>
<feature type="transmembrane region" description="Helical" evidence="1">
    <location>
        <begin position="137"/>
        <end position="160"/>
    </location>
</feature>
<keyword evidence="3" id="KW-1185">Reference proteome</keyword>
<dbReference type="Proteomes" id="UP000466681">
    <property type="component" value="Chromosome"/>
</dbReference>
<keyword evidence="1" id="KW-0812">Transmembrane</keyword>
<accession>A0AAD1HGQ1</accession>
<evidence type="ECO:0000256" key="1">
    <source>
        <dbReference type="SAM" id="Phobius"/>
    </source>
</evidence>
<reference evidence="2 3" key="1">
    <citation type="journal article" date="2019" name="Emerg. Microbes Infect.">
        <title>Comprehensive subspecies identification of 175 nontuberculous mycobacteria species based on 7547 genomic profiles.</title>
        <authorList>
            <person name="Matsumoto Y."/>
            <person name="Kinjo T."/>
            <person name="Motooka D."/>
            <person name="Nabeya D."/>
            <person name="Jung N."/>
            <person name="Uechi K."/>
            <person name="Horii T."/>
            <person name="Iida T."/>
            <person name="Fujita J."/>
            <person name="Nakamura S."/>
        </authorList>
    </citation>
    <scope>NUCLEOTIDE SEQUENCE [LARGE SCALE GENOMIC DNA]</scope>
    <source>
        <strain evidence="2 3">JCM 6375</strain>
    </source>
</reference>
<organism evidence="2 3">
    <name type="scientific">Mycolicibacterium moriokaense</name>
    <dbReference type="NCBI Taxonomy" id="39691"/>
    <lineage>
        <taxon>Bacteria</taxon>
        <taxon>Bacillati</taxon>
        <taxon>Actinomycetota</taxon>
        <taxon>Actinomycetes</taxon>
        <taxon>Mycobacteriales</taxon>
        <taxon>Mycobacteriaceae</taxon>
        <taxon>Mycolicibacterium</taxon>
    </lineage>
</organism>
<evidence type="ECO:0000313" key="3">
    <source>
        <dbReference type="Proteomes" id="UP000466681"/>
    </source>
</evidence>
<dbReference type="AlphaFoldDB" id="A0AAD1HGQ1"/>
<proteinExistence type="predicted"/>